<dbReference type="PANTHER" id="PTHR34294">
    <property type="entry name" value="TRANSCRIPTIONAL REGULATOR-RELATED"/>
    <property type="match status" value="1"/>
</dbReference>
<dbReference type="RefSeq" id="WP_036575688.1">
    <property type="nucleotide sequence ID" value="NZ_CABLBW010000001.1"/>
</dbReference>
<sequence>MDTKERKFIVKIAKLYYLEGWTQSQIAKKVGLSRPIISKALKQAKEKDIVEIYIKDEAAHTVELEMQLEKRYGLKEVLVIAGKNGSREKTQSQLGNVAANYLAKRLDEVRTVGISWGKSMEAMVEAFPNMEKPHIHIVPLIGGMGQSHVNYHSNHLTFELAQKLNTRSSYLYAPAVAETTEFKKEIIASKDVAEVLEVGKRVDIAVVGVGHPVIQTTMKELGYLSEEDIQTLQETEAVGDINSNFYNAAGELIHHSLNDRQIGLSLEDIKKIPEVITIVQGAHKVESVRVALEAGILTTLVMDDQTAELLLESSSLN</sequence>
<dbReference type="EMBL" id="CCAX010000001">
    <property type="protein sequence ID" value="CDO03535.1"/>
    <property type="molecule type" value="Genomic_DNA"/>
</dbReference>
<keyword evidence="7" id="KW-1185">Reference proteome</keyword>
<evidence type="ECO:0000256" key="4">
    <source>
        <dbReference type="ARBA" id="ARBA00023163"/>
    </source>
</evidence>
<dbReference type="Proteomes" id="UP000028863">
    <property type="component" value="Unassembled WGS sequence"/>
</dbReference>
<dbReference type="PANTHER" id="PTHR34294:SF12">
    <property type="entry name" value="SUGAR-BINDING TRANSCRIPTIONAL REGULATOR"/>
    <property type="match status" value="1"/>
</dbReference>
<dbReference type="AlphaFoldDB" id="W9BAQ4"/>
<comment type="similarity">
    <text evidence="1">Belongs to the SorC transcriptional regulatory family.</text>
</comment>
<keyword evidence="4" id="KW-0804">Transcription</keyword>
<dbReference type="InterPro" id="IPR007324">
    <property type="entry name" value="Sugar-bd_dom_put"/>
</dbReference>
<keyword evidence="3" id="KW-0238">DNA-binding</keyword>
<reference evidence="6" key="2">
    <citation type="submission" date="2014-03" db="EMBL/GenBank/DDBJ databases">
        <authorList>
            <person name="Urmite Genomes"/>
        </authorList>
    </citation>
    <scope>NUCLEOTIDE SEQUENCE</scope>
    <source>
        <strain evidence="6">S1</strain>
    </source>
</reference>
<evidence type="ECO:0000256" key="3">
    <source>
        <dbReference type="ARBA" id="ARBA00023125"/>
    </source>
</evidence>
<reference evidence="6" key="1">
    <citation type="submission" date="2014-03" db="EMBL/GenBank/DDBJ databases">
        <title>Draft genome sequencing of Oceanobacillus picturae strain S1 isolated from human gut.</title>
        <authorList>
            <person name="Croce O."/>
            <person name="Lagier J.C."/>
            <person name="Raoult D."/>
        </authorList>
    </citation>
    <scope>NUCLEOTIDE SEQUENCE [LARGE SCALE GENOMIC DNA]</scope>
    <source>
        <strain evidence="6">S1</strain>
    </source>
</reference>
<evidence type="ECO:0000259" key="5">
    <source>
        <dbReference type="Pfam" id="PF04198"/>
    </source>
</evidence>
<evidence type="ECO:0000313" key="6">
    <source>
        <dbReference type="EMBL" id="CDO03535.1"/>
    </source>
</evidence>
<keyword evidence="2" id="KW-0805">Transcription regulation</keyword>
<name>W9BAQ4_9BACI</name>
<accession>W9BAQ4</accession>
<dbReference type="Gene3D" id="1.10.10.60">
    <property type="entry name" value="Homeodomain-like"/>
    <property type="match status" value="1"/>
</dbReference>
<dbReference type="SUPFAM" id="SSF100950">
    <property type="entry name" value="NagB/RpiA/CoA transferase-like"/>
    <property type="match status" value="1"/>
</dbReference>
<proteinExistence type="inferred from homology"/>
<evidence type="ECO:0000256" key="1">
    <source>
        <dbReference type="ARBA" id="ARBA00010466"/>
    </source>
</evidence>
<dbReference type="InterPro" id="IPR051054">
    <property type="entry name" value="SorC_transcr_regulators"/>
</dbReference>
<gene>
    <name evidence="6" type="primary">deoR_1</name>
    <name evidence="6" type="ORF">BN988_02051</name>
</gene>
<evidence type="ECO:0000313" key="7">
    <source>
        <dbReference type="Proteomes" id="UP000028863"/>
    </source>
</evidence>
<feature type="domain" description="Sugar-binding" evidence="5">
    <location>
        <begin position="57"/>
        <end position="312"/>
    </location>
</feature>
<dbReference type="STRING" id="171693.BN988_02051"/>
<organism evidence="6 7">
    <name type="scientific">Oceanobacillus picturae</name>
    <dbReference type="NCBI Taxonomy" id="171693"/>
    <lineage>
        <taxon>Bacteria</taxon>
        <taxon>Bacillati</taxon>
        <taxon>Bacillota</taxon>
        <taxon>Bacilli</taxon>
        <taxon>Bacillales</taxon>
        <taxon>Bacillaceae</taxon>
        <taxon>Oceanobacillus</taxon>
    </lineage>
</organism>
<dbReference type="InterPro" id="IPR037171">
    <property type="entry name" value="NagB/RpiA_transferase-like"/>
</dbReference>
<dbReference type="Gene3D" id="3.40.50.1360">
    <property type="match status" value="1"/>
</dbReference>
<dbReference type="eggNOG" id="COG2390">
    <property type="taxonomic scope" value="Bacteria"/>
</dbReference>
<protein>
    <submittedName>
        <fullName evidence="6">Deoxyribonucleoside regulator</fullName>
    </submittedName>
</protein>
<evidence type="ECO:0000256" key="2">
    <source>
        <dbReference type="ARBA" id="ARBA00023015"/>
    </source>
</evidence>
<dbReference type="GO" id="GO:0030246">
    <property type="term" value="F:carbohydrate binding"/>
    <property type="evidence" value="ECO:0007669"/>
    <property type="project" value="InterPro"/>
</dbReference>
<dbReference type="Pfam" id="PF04198">
    <property type="entry name" value="Sugar-bind"/>
    <property type="match status" value="1"/>
</dbReference>
<comment type="caution">
    <text evidence="6">The sequence shown here is derived from an EMBL/GenBank/DDBJ whole genome shotgun (WGS) entry which is preliminary data.</text>
</comment>
<dbReference type="GO" id="GO:0003677">
    <property type="term" value="F:DNA binding"/>
    <property type="evidence" value="ECO:0007669"/>
    <property type="project" value="UniProtKB-KW"/>
</dbReference>